<name>A0A2K2HCU0_9BACT</name>
<dbReference type="RefSeq" id="WP_103114376.1">
    <property type="nucleotide sequence ID" value="NZ_PPFX01000005.1"/>
</dbReference>
<dbReference type="CDD" id="cd04301">
    <property type="entry name" value="NAT_SF"/>
    <property type="match status" value="1"/>
</dbReference>
<dbReference type="PROSITE" id="PS51186">
    <property type="entry name" value="GNAT"/>
    <property type="match status" value="1"/>
</dbReference>
<dbReference type="EMBL" id="PPFX01000005">
    <property type="protein sequence ID" value="PNU21079.1"/>
    <property type="molecule type" value="Genomic_DNA"/>
</dbReference>
<dbReference type="NCBIfam" id="TIGR03827">
    <property type="entry name" value="GNAT_ablB"/>
    <property type="match status" value="1"/>
</dbReference>
<evidence type="ECO:0000313" key="2">
    <source>
        <dbReference type="EMBL" id="PNU21079.1"/>
    </source>
</evidence>
<dbReference type="Pfam" id="PF00583">
    <property type="entry name" value="Acetyltransf_1"/>
    <property type="match status" value="1"/>
</dbReference>
<reference evidence="2 3" key="1">
    <citation type="journal article" date="2018" name="Genome Announc.">
        <title>Genome Sequence of Geothermobacter sp. HR-1 Iron Reducer from the Loihi Seamount.</title>
        <authorList>
            <person name="Smith H."/>
            <person name="Abuyen K."/>
            <person name="Tremblay J."/>
            <person name="Savalia P."/>
            <person name="Perez-Rodriguez I."/>
            <person name="Emerson D."/>
            <person name="Tully B."/>
            <person name="Amend J."/>
        </authorList>
    </citation>
    <scope>NUCLEOTIDE SEQUENCE [LARGE SCALE GENOMIC DNA]</scope>
    <source>
        <strain evidence="2 3">HR-1</strain>
    </source>
</reference>
<dbReference type="InterPro" id="IPR016181">
    <property type="entry name" value="Acyl_CoA_acyltransferase"/>
</dbReference>
<dbReference type="GO" id="GO:0008080">
    <property type="term" value="F:N-acetyltransferase activity"/>
    <property type="evidence" value="ECO:0007669"/>
    <property type="project" value="InterPro"/>
</dbReference>
<proteinExistence type="predicted"/>
<accession>A0A2K2HCU0</accession>
<dbReference type="Proteomes" id="UP000236340">
    <property type="component" value="Unassembled WGS sequence"/>
</dbReference>
<keyword evidence="2" id="KW-0808">Transferase</keyword>
<feature type="domain" description="N-acetyltransferase" evidence="1">
    <location>
        <begin position="131"/>
        <end position="278"/>
    </location>
</feature>
<organism evidence="2 3">
    <name type="scientific">Geothermobacter hydrogeniphilus</name>
    <dbReference type="NCBI Taxonomy" id="1969733"/>
    <lineage>
        <taxon>Bacteria</taxon>
        <taxon>Pseudomonadati</taxon>
        <taxon>Thermodesulfobacteriota</taxon>
        <taxon>Desulfuromonadia</taxon>
        <taxon>Desulfuromonadales</taxon>
        <taxon>Geothermobacteraceae</taxon>
        <taxon>Geothermobacter</taxon>
    </lineage>
</organism>
<dbReference type="SUPFAM" id="SSF55729">
    <property type="entry name" value="Acyl-CoA N-acyltransferases (Nat)"/>
    <property type="match status" value="1"/>
</dbReference>
<dbReference type="InterPro" id="IPR022525">
    <property type="entry name" value="GNAT_AblB"/>
</dbReference>
<comment type="caution">
    <text evidence="2">The sequence shown here is derived from an EMBL/GenBank/DDBJ whole genome shotgun (WGS) entry which is preliminary data.</text>
</comment>
<sequence length="278" mass="31372">MSADRIESFGRSLIQHGPANDRIYLMKLGEGDAPEIPVRLTEFAKDKGYTKIFAKVPAVARPMFTKSGFVEEARIPGLFQRKEDGFFLSKFMSVERETEKQSSRVAEILKASRQKAGKAGDVQLTDGHVYRMMRKCDATDMAQLYRQVFESYPFPIHDPDYLVQTMNENLIYFGIWADNRLIALSSAEVDFDNKNAEMTDFATLPDFRGMGLASYLLGKMDSGVRQIGIKTAYTIARAYSFGMNITFAKQGYLHGGTLTNNTQISGSLESMNVWYKHL</sequence>
<protein>
    <submittedName>
        <fullName evidence="2">Putative beta-lysine N-acetyltransferase</fullName>
    </submittedName>
</protein>
<dbReference type="AlphaFoldDB" id="A0A2K2HCU0"/>
<gene>
    <name evidence="2" type="primary">ablB</name>
    <name evidence="2" type="ORF">C2E25_03340</name>
</gene>
<evidence type="ECO:0000313" key="3">
    <source>
        <dbReference type="Proteomes" id="UP000236340"/>
    </source>
</evidence>
<dbReference type="InterPro" id="IPR000182">
    <property type="entry name" value="GNAT_dom"/>
</dbReference>
<evidence type="ECO:0000259" key="1">
    <source>
        <dbReference type="PROSITE" id="PS51186"/>
    </source>
</evidence>
<dbReference type="Gene3D" id="3.40.630.30">
    <property type="match status" value="1"/>
</dbReference>
<dbReference type="OrthoDB" id="9790652at2"/>